<dbReference type="GO" id="GO:0016301">
    <property type="term" value="F:kinase activity"/>
    <property type="evidence" value="ECO:0007669"/>
    <property type="project" value="UniProtKB-KW"/>
</dbReference>
<dbReference type="CDD" id="cd01166">
    <property type="entry name" value="KdgK"/>
    <property type="match status" value="1"/>
</dbReference>
<dbReference type="InterPro" id="IPR011611">
    <property type="entry name" value="PfkB_dom"/>
</dbReference>
<dbReference type="InterPro" id="IPR054871">
    <property type="entry name" value="KDG_KDGal_kin_Halo"/>
</dbReference>
<evidence type="ECO:0000313" key="6">
    <source>
        <dbReference type="Proteomes" id="UP000011523"/>
    </source>
</evidence>
<evidence type="ECO:0000256" key="2">
    <source>
        <dbReference type="ARBA" id="ARBA00022679"/>
    </source>
</evidence>
<dbReference type="InterPro" id="IPR029056">
    <property type="entry name" value="Ribokinase-like"/>
</dbReference>
<dbReference type="PATRIC" id="fig|1227485.3.peg.3134"/>
<keyword evidence="6" id="KW-1185">Reference proteome</keyword>
<keyword evidence="2" id="KW-0808">Transferase</keyword>
<feature type="domain" description="Carbohydrate kinase PfkB" evidence="4">
    <location>
        <begin position="4"/>
        <end position="300"/>
    </location>
</feature>
<evidence type="ECO:0000256" key="1">
    <source>
        <dbReference type="ARBA" id="ARBA00010688"/>
    </source>
</evidence>
<comment type="caution">
    <text evidence="5">The sequence shown here is derived from an EMBL/GenBank/DDBJ whole genome shotgun (WGS) entry which is preliminary data.</text>
</comment>
<dbReference type="AlphaFoldDB" id="M0D926"/>
<comment type="similarity">
    <text evidence="1">Belongs to the carbohydrate kinase PfkB family.</text>
</comment>
<evidence type="ECO:0000259" key="4">
    <source>
        <dbReference type="Pfam" id="PF00294"/>
    </source>
</evidence>
<evidence type="ECO:0000256" key="3">
    <source>
        <dbReference type="ARBA" id="ARBA00022777"/>
    </source>
</evidence>
<name>M0D926_9EURY</name>
<dbReference type="Pfam" id="PF00294">
    <property type="entry name" value="PfkB"/>
    <property type="match status" value="1"/>
</dbReference>
<accession>M0D926</accession>
<protein>
    <submittedName>
        <fullName evidence="5">PfkB domain protein</fullName>
    </submittedName>
</protein>
<gene>
    <name evidence="5" type="ORF">C472_16134</name>
</gene>
<dbReference type="InterPro" id="IPR052700">
    <property type="entry name" value="Carb_kinase_PfkB-like"/>
</dbReference>
<proteinExistence type="inferred from homology"/>
<dbReference type="PANTHER" id="PTHR43320:SF2">
    <property type="entry name" value="2-DEHYDRO-3-DEOXYGLUCONOKINASE_2-DEHYDRO-3-DEOXYGALACTONOKINASE"/>
    <property type="match status" value="1"/>
</dbReference>
<sequence>MASMTDLVTFGETMLRLSPPRGERLETTRDLNVQAGGAESNVAVGAARLGADARWLSKLPDSPLGRRIVNELRSHGVRPGVAWADPDTSRVGTYYLEHGGSPRGTNVIYDRADAAITTVEPDELPTDAVEDAEWFHTTGITPALSEAAAKTTTELLRTAGDAGTTRSFDLNYRSKLWDPETARAAYEDLFEHVDTLFVPRRDAREVLDREGDAVEIAHGLATEFDFDAVVVTRGLDGSVALHDGSVYEQAVYEAETFDAIGTGDAFVAGYVAERLRGGDLPAALRWGSATAALKRTTDGDLAVTTRAEVRDVIEGEDGIDR</sequence>
<dbReference type="Proteomes" id="UP000011523">
    <property type="component" value="Unassembled WGS sequence"/>
</dbReference>
<dbReference type="NCBIfam" id="NF041332">
    <property type="entry name" value="KDG_KDGal_kin_Halo"/>
    <property type="match status" value="1"/>
</dbReference>
<dbReference type="Gene3D" id="3.40.1190.20">
    <property type="match status" value="1"/>
</dbReference>
<dbReference type="SUPFAM" id="SSF53613">
    <property type="entry name" value="Ribokinase-like"/>
    <property type="match status" value="1"/>
</dbReference>
<evidence type="ECO:0000313" key="5">
    <source>
        <dbReference type="EMBL" id="ELZ31985.1"/>
    </source>
</evidence>
<dbReference type="PANTHER" id="PTHR43320">
    <property type="entry name" value="SUGAR KINASE"/>
    <property type="match status" value="1"/>
</dbReference>
<organism evidence="5 6">
    <name type="scientific">Halorubrum tebenquichense DSM 14210</name>
    <dbReference type="NCBI Taxonomy" id="1227485"/>
    <lineage>
        <taxon>Archaea</taxon>
        <taxon>Methanobacteriati</taxon>
        <taxon>Methanobacteriota</taxon>
        <taxon>Stenosarchaea group</taxon>
        <taxon>Halobacteria</taxon>
        <taxon>Halobacteriales</taxon>
        <taxon>Haloferacaceae</taxon>
        <taxon>Halorubrum</taxon>
    </lineage>
</organism>
<reference evidence="5 6" key="1">
    <citation type="journal article" date="2014" name="PLoS Genet.">
        <title>Phylogenetically driven sequencing of extremely halophilic archaea reveals strategies for static and dynamic osmo-response.</title>
        <authorList>
            <person name="Becker E.A."/>
            <person name="Seitzer P.M."/>
            <person name="Tritt A."/>
            <person name="Larsen D."/>
            <person name="Krusor M."/>
            <person name="Yao A.I."/>
            <person name="Wu D."/>
            <person name="Madern D."/>
            <person name="Eisen J.A."/>
            <person name="Darling A.E."/>
            <person name="Facciotti M.T."/>
        </authorList>
    </citation>
    <scope>NUCLEOTIDE SEQUENCE [LARGE SCALE GENOMIC DNA]</scope>
    <source>
        <strain evidence="5 6">DSM 14210</strain>
    </source>
</reference>
<dbReference type="EMBL" id="AOJD01000087">
    <property type="protein sequence ID" value="ELZ31985.1"/>
    <property type="molecule type" value="Genomic_DNA"/>
</dbReference>
<keyword evidence="3" id="KW-0418">Kinase</keyword>